<dbReference type="EMBL" id="LR798238">
    <property type="protein sequence ID" value="CAB5212500.1"/>
    <property type="molecule type" value="Genomic_DNA"/>
</dbReference>
<proteinExistence type="predicted"/>
<evidence type="ECO:0000313" key="1">
    <source>
        <dbReference type="EMBL" id="CAB5212500.1"/>
    </source>
</evidence>
<reference evidence="1" key="1">
    <citation type="submission" date="2020-05" db="EMBL/GenBank/DDBJ databases">
        <authorList>
            <person name="Chiriac C."/>
            <person name="Salcher M."/>
            <person name="Ghai R."/>
            <person name="Kavagutti S V."/>
        </authorList>
    </citation>
    <scope>NUCLEOTIDE SEQUENCE</scope>
</reference>
<protein>
    <submittedName>
        <fullName evidence="1">Uncharacterized protein</fullName>
    </submittedName>
</protein>
<organism evidence="1">
    <name type="scientific">uncultured Caudovirales phage</name>
    <dbReference type="NCBI Taxonomy" id="2100421"/>
    <lineage>
        <taxon>Viruses</taxon>
        <taxon>Duplodnaviria</taxon>
        <taxon>Heunggongvirae</taxon>
        <taxon>Uroviricota</taxon>
        <taxon>Caudoviricetes</taxon>
        <taxon>Peduoviridae</taxon>
        <taxon>Maltschvirus</taxon>
        <taxon>Maltschvirus maltsch</taxon>
    </lineage>
</organism>
<gene>
    <name evidence="1" type="ORF">UFOVP194_22</name>
</gene>
<sequence>MARGGARPGAGRPRNTHETLQIKITIPINMKNQLKKLGGSKWIVDQILKASLSDE</sequence>
<name>A0A6J7WIA2_9CAUD</name>
<accession>A0A6J7WIA2</accession>